<feature type="compositionally biased region" description="Polar residues" evidence="1">
    <location>
        <begin position="70"/>
        <end position="88"/>
    </location>
</feature>
<protein>
    <submittedName>
        <fullName evidence="2">Uncharacterized protein</fullName>
    </submittedName>
</protein>
<organism evidence="2 3">
    <name type="scientific">Cuscuta australis</name>
    <dbReference type="NCBI Taxonomy" id="267555"/>
    <lineage>
        <taxon>Eukaryota</taxon>
        <taxon>Viridiplantae</taxon>
        <taxon>Streptophyta</taxon>
        <taxon>Embryophyta</taxon>
        <taxon>Tracheophyta</taxon>
        <taxon>Spermatophyta</taxon>
        <taxon>Magnoliopsida</taxon>
        <taxon>eudicotyledons</taxon>
        <taxon>Gunneridae</taxon>
        <taxon>Pentapetalae</taxon>
        <taxon>asterids</taxon>
        <taxon>lamiids</taxon>
        <taxon>Solanales</taxon>
        <taxon>Convolvulaceae</taxon>
        <taxon>Cuscuteae</taxon>
        <taxon>Cuscuta</taxon>
        <taxon>Cuscuta subgen. Grammica</taxon>
        <taxon>Cuscuta sect. Cleistogrammica</taxon>
    </lineage>
</organism>
<evidence type="ECO:0000313" key="3">
    <source>
        <dbReference type="Proteomes" id="UP000249390"/>
    </source>
</evidence>
<evidence type="ECO:0000256" key="1">
    <source>
        <dbReference type="SAM" id="MobiDB-lite"/>
    </source>
</evidence>
<keyword evidence="3" id="KW-1185">Reference proteome</keyword>
<evidence type="ECO:0000313" key="2">
    <source>
        <dbReference type="EMBL" id="RAL45015.1"/>
    </source>
</evidence>
<comment type="caution">
    <text evidence="2">The sequence shown here is derived from an EMBL/GenBank/DDBJ whole genome shotgun (WGS) entry which is preliminary data.</text>
</comment>
<accession>A0A328DGS3</accession>
<name>A0A328DGS3_9ASTE</name>
<proteinExistence type="predicted"/>
<gene>
    <name evidence="2" type="ORF">DM860_003774</name>
</gene>
<dbReference type="AlphaFoldDB" id="A0A328DGS3"/>
<reference evidence="2 3" key="1">
    <citation type="submission" date="2018-06" db="EMBL/GenBank/DDBJ databases">
        <title>The Genome of Cuscuta australis (Dodder) Provides Insight into the Evolution of Plant Parasitism.</title>
        <authorList>
            <person name="Liu H."/>
        </authorList>
    </citation>
    <scope>NUCLEOTIDE SEQUENCE [LARGE SCALE GENOMIC DNA]</scope>
    <source>
        <strain evidence="3">cv. Yunnan</strain>
        <tissue evidence="2">Vines</tissue>
    </source>
</reference>
<feature type="region of interest" description="Disordered" evidence="1">
    <location>
        <begin position="61"/>
        <end position="92"/>
    </location>
</feature>
<sequence length="124" mass="13446">MEDYRIEETAPSPNKASPQLNCKILYVSGFRGTSFHAFNNDAAAPASDETHVRTLNTPRTYVASGESLGGNDNTPPNVASAGGINNATKNEDDIRSNRTLYDDAVQGDLEVTERLVKEDNKVCI</sequence>
<dbReference type="Proteomes" id="UP000249390">
    <property type="component" value="Unassembled WGS sequence"/>
</dbReference>
<dbReference type="EMBL" id="NQVE01000142">
    <property type="protein sequence ID" value="RAL45015.1"/>
    <property type="molecule type" value="Genomic_DNA"/>
</dbReference>